<dbReference type="AlphaFoldDB" id="A0ABD1K5F9"/>
<dbReference type="Pfam" id="PF00651">
    <property type="entry name" value="BTB"/>
    <property type="match status" value="1"/>
</dbReference>
<feature type="compositionally biased region" description="Low complexity" evidence="8">
    <location>
        <begin position="940"/>
        <end position="957"/>
    </location>
</feature>
<comment type="subcellular location">
    <subcellularLocation>
        <location evidence="1">Nucleus</location>
    </subcellularLocation>
</comment>
<organism evidence="11 12">
    <name type="scientific">Coilia grayii</name>
    <name type="common">Gray's grenadier anchovy</name>
    <dbReference type="NCBI Taxonomy" id="363190"/>
    <lineage>
        <taxon>Eukaryota</taxon>
        <taxon>Metazoa</taxon>
        <taxon>Chordata</taxon>
        <taxon>Craniata</taxon>
        <taxon>Vertebrata</taxon>
        <taxon>Euteleostomi</taxon>
        <taxon>Actinopterygii</taxon>
        <taxon>Neopterygii</taxon>
        <taxon>Teleostei</taxon>
        <taxon>Clupei</taxon>
        <taxon>Clupeiformes</taxon>
        <taxon>Clupeoidei</taxon>
        <taxon>Engraulidae</taxon>
        <taxon>Coilinae</taxon>
        <taxon>Coilia</taxon>
    </lineage>
</organism>
<comment type="caution">
    <text evidence="11">The sequence shown here is derived from an EMBL/GenBank/DDBJ whole genome shotgun (WGS) entry which is preliminary data.</text>
</comment>
<evidence type="ECO:0008006" key="13">
    <source>
        <dbReference type="Google" id="ProtNLM"/>
    </source>
</evidence>
<keyword evidence="6" id="KW-0539">Nucleus</keyword>
<dbReference type="GO" id="GO:0005634">
    <property type="term" value="C:nucleus"/>
    <property type="evidence" value="ECO:0007669"/>
    <property type="project" value="UniProtKB-SubCell"/>
</dbReference>
<dbReference type="InterPro" id="IPR013087">
    <property type="entry name" value="Znf_C2H2_type"/>
</dbReference>
<dbReference type="Pfam" id="PF18450">
    <property type="entry name" value="zf_C2H2_6"/>
    <property type="match status" value="1"/>
</dbReference>
<evidence type="ECO:0000256" key="8">
    <source>
        <dbReference type="SAM" id="MobiDB-lite"/>
    </source>
</evidence>
<feature type="region of interest" description="Disordered" evidence="8">
    <location>
        <begin position="145"/>
        <end position="310"/>
    </location>
</feature>
<dbReference type="PANTHER" id="PTHR24394">
    <property type="entry name" value="ZINC FINGER PROTEIN"/>
    <property type="match status" value="1"/>
</dbReference>
<feature type="region of interest" description="Disordered" evidence="8">
    <location>
        <begin position="915"/>
        <end position="1001"/>
    </location>
</feature>
<dbReference type="PANTHER" id="PTHR24394:SF15">
    <property type="entry name" value="ZINC FINGER AND BTB DOMAIN-CONTAINING PROTEIN 21"/>
    <property type="match status" value="1"/>
</dbReference>
<evidence type="ECO:0000259" key="10">
    <source>
        <dbReference type="PROSITE" id="PS50157"/>
    </source>
</evidence>
<evidence type="ECO:0000256" key="6">
    <source>
        <dbReference type="ARBA" id="ARBA00023242"/>
    </source>
</evidence>
<dbReference type="InterPro" id="IPR036236">
    <property type="entry name" value="Znf_C2H2_sf"/>
</dbReference>
<feature type="domain" description="C2H2-type" evidence="10">
    <location>
        <begin position="891"/>
        <end position="918"/>
    </location>
</feature>
<evidence type="ECO:0000259" key="9">
    <source>
        <dbReference type="PROSITE" id="PS50097"/>
    </source>
</evidence>
<dbReference type="SUPFAM" id="SSF54695">
    <property type="entry name" value="POZ domain"/>
    <property type="match status" value="1"/>
</dbReference>
<keyword evidence="2" id="KW-0479">Metal-binding</keyword>
<feature type="domain" description="C2H2-type" evidence="10">
    <location>
        <begin position="1020"/>
        <end position="1045"/>
    </location>
</feature>
<feature type="compositionally biased region" description="Polar residues" evidence="8">
    <location>
        <begin position="286"/>
        <end position="296"/>
    </location>
</feature>
<feature type="compositionally biased region" description="Basic and acidic residues" evidence="8">
    <location>
        <begin position="460"/>
        <end position="471"/>
    </location>
</feature>
<feature type="compositionally biased region" description="Basic and acidic residues" evidence="8">
    <location>
        <begin position="640"/>
        <end position="653"/>
    </location>
</feature>
<feature type="region of interest" description="Disordered" evidence="8">
    <location>
        <begin position="640"/>
        <end position="664"/>
    </location>
</feature>
<keyword evidence="3" id="KW-0677">Repeat</keyword>
<dbReference type="Pfam" id="PF00096">
    <property type="entry name" value="zf-C2H2"/>
    <property type="match status" value="2"/>
</dbReference>
<feature type="domain" description="BTB" evidence="9">
    <location>
        <begin position="30"/>
        <end position="96"/>
    </location>
</feature>
<dbReference type="SMART" id="SM00355">
    <property type="entry name" value="ZnF_C2H2"/>
    <property type="match status" value="9"/>
</dbReference>
<evidence type="ECO:0000256" key="5">
    <source>
        <dbReference type="ARBA" id="ARBA00022833"/>
    </source>
</evidence>
<feature type="compositionally biased region" description="Low complexity" evidence="8">
    <location>
        <begin position="151"/>
        <end position="172"/>
    </location>
</feature>
<reference evidence="11 12" key="1">
    <citation type="submission" date="2024-09" db="EMBL/GenBank/DDBJ databases">
        <title>A chromosome-level genome assembly of Gray's grenadier anchovy, Coilia grayii.</title>
        <authorList>
            <person name="Fu Z."/>
        </authorList>
    </citation>
    <scope>NUCLEOTIDE SEQUENCE [LARGE SCALE GENOMIC DNA]</scope>
    <source>
        <strain evidence="11">G4</strain>
        <tissue evidence="11">Muscle</tissue>
    </source>
</reference>
<keyword evidence="12" id="KW-1185">Reference proteome</keyword>
<dbReference type="PROSITE" id="PS00028">
    <property type="entry name" value="ZINC_FINGER_C2H2_1"/>
    <property type="match status" value="8"/>
</dbReference>
<feature type="domain" description="C2H2-type" evidence="10">
    <location>
        <begin position="723"/>
        <end position="751"/>
    </location>
</feature>
<dbReference type="InterPro" id="IPR041011">
    <property type="entry name" value="Znf_C2H2_6"/>
</dbReference>
<dbReference type="Proteomes" id="UP001591681">
    <property type="component" value="Unassembled WGS sequence"/>
</dbReference>
<evidence type="ECO:0000313" key="12">
    <source>
        <dbReference type="Proteomes" id="UP001591681"/>
    </source>
</evidence>
<dbReference type="FunFam" id="3.30.710.10:FF:000065">
    <property type="entry name" value="zinc finger and BTB domain-containing protein 21"/>
    <property type="match status" value="1"/>
</dbReference>
<feature type="compositionally biased region" description="Basic and acidic residues" evidence="8">
    <location>
        <begin position="212"/>
        <end position="232"/>
    </location>
</feature>
<feature type="compositionally biased region" description="Polar residues" evidence="8">
    <location>
        <begin position="760"/>
        <end position="769"/>
    </location>
</feature>
<dbReference type="SUPFAM" id="SSF57667">
    <property type="entry name" value="beta-beta-alpha zinc fingers"/>
    <property type="match status" value="6"/>
</dbReference>
<feature type="domain" description="C2H2-type" evidence="10">
    <location>
        <begin position="614"/>
        <end position="641"/>
    </location>
</feature>
<dbReference type="FunFam" id="3.30.160.60:FF:000777">
    <property type="entry name" value="zinc finger and BTB domain-containing protein 21"/>
    <property type="match status" value="1"/>
</dbReference>
<dbReference type="EMBL" id="JBHFQA010000008">
    <property type="protein sequence ID" value="KAL2094352.1"/>
    <property type="molecule type" value="Genomic_DNA"/>
</dbReference>
<feature type="compositionally biased region" description="Basic and acidic residues" evidence="8">
    <location>
        <begin position="819"/>
        <end position="830"/>
    </location>
</feature>
<dbReference type="InterPro" id="IPR011333">
    <property type="entry name" value="SKP1/BTB/POZ_sf"/>
</dbReference>
<gene>
    <name evidence="11" type="ORF">ACEWY4_009071</name>
</gene>
<feature type="domain" description="C2H2-type" evidence="10">
    <location>
        <begin position="863"/>
        <end position="890"/>
    </location>
</feature>
<keyword evidence="5" id="KW-0862">Zinc</keyword>
<dbReference type="GO" id="GO:0008270">
    <property type="term" value="F:zinc ion binding"/>
    <property type="evidence" value="ECO:0007669"/>
    <property type="project" value="UniProtKB-KW"/>
</dbReference>
<accession>A0ABD1K5F9</accession>
<keyword evidence="4 7" id="KW-0863">Zinc-finger</keyword>
<dbReference type="PROSITE" id="PS50097">
    <property type="entry name" value="BTB"/>
    <property type="match status" value="1"/>
</dbReference>
<evidence type="ECO:0000256" key="4">
    <source>
        <dbReference type="ARBA" id="ARBA00022771"/>
    </source>
</evidence>
<dbReference type="Gene3D" id="3.30.710.10">
    <property type="entry name" value="Potassium Channel Kv1.1, Chain A"/>
    <property type="match status" value="1"/>
</dbReference>
<protein>
    <recommendedName>
        <fullName evidence="13">Zinc finger and BTB domain-containing protein 21</fullName>
    </recommendedName>
</protein>
<dbReference type="Gene3D" id="3.30.160.60">
    <property type="entry name" value="Classic Zinc Finger"/>
    <property type="match status" value="6"/>
</dbReference>
<feature type="compositionally biased region" description="Basic and acidic residues" evidence="8">
    <location>
        <begin position="782"/>
        <end position="794"/>
    </location>
</feature>
<evidence type="ECO:0000256" key="3">
    <source>
        <dbReference type="ARBA" id="ARBA00022737"/>
    </source>
</evidence>
<feature type="domain" description="C2H2-type" evidence="10">
    <location>
        <begin position="498"/>
        <end position="526"/>
    </location>
</feature>
<evidence type="ECO:0000256" key="2">
    <source>
        <dbReference type="ARBA" id="ARBA00022723"/>
    </source>
</evidence>
<evidence type="ECO:0000256" key="7">
    <source>
        <dbReference type="PROSITE-ProRule" id="PRU00042"/>
    </source>
</evidence>
<evidence type="ECO:0000313" key="11">
    <source>
        <dbReference type="EMBL" id="KAL2094352.1"/>
    </source>
</evidence>
<dbReference type="PROSITE" id="PS50157">
    <property type="entry name" value="ZINC_FINGER_C2H2_2"/>
    <property type="match status" value="6"/>
</dbReference>
<evidence type="ECO:0000256" key="1">
    <source>
        <dbReference type="ARBA" id="ARBA00004123"/>
    </source>
</evidence>
<feature type="region of interest" description="Disordered" evidence="8">
    <location>
        <begin position="760"/>
        <end position="833"/>
    </location>
</feature>
<proteinExistence type="predicted"/>
<feature type="compositionally biased region" description="Polar residues" evidence="8">
    <location>
        <begin position="248"/>
        <end position="276"/>
    </location>
</feature>
<feature type="region of interest" description="Disordered" evidence="8">
    <location>
        <begin position="443"/>
        <end position="491"/>
    </location>
</feature>
<dbReference type="SMART" id="SM00225">
    <property type="entry name" value="BTB"/>
    <property type="match status" value="1"/>
</dbReference>
<dbReference type="InterPro" id="IPR000210">
    <property type="entry name" value="BTB/POZ_dom"/>
</dbReference>
<feature type="compositionally biased region" description="Polar residues" evidence="8">
    <location>
        <begin position="472"/>
        <end position="483"/>
    </location>
</feature>
<sequence>MENLVHYSNPAHAISLLSVLNEQRLKGQLCDVVLVVGDQRYQAHRSVLAASSEYFQSLFSRRDSEHRTLVQLDFCEPDAFELVLNYIYSSSLFVDKGSLAAIQELGYSLGIPFLTNIMAMRPQMSYCISRKRVCFKEEEDGGYQQRSVIVRQSQGQSRGDASSAGGAQSHSSHPLRPAKHNPYAASEEDSFALSAKEQNQTSRLCRGNTIERSGDLTDRPPSRMFDAQDDRPNSSFAPSVMKGRPGLSCTSVRPQLTSSVSFSESQIQHASLQPDSSVDPGEEQSAPHSSTKSATPGQPAERHQPVDRSGPLIKSLLRRSLSMDSPVPIFSPALELKDSQNREHSVVKMAAKTMHMVAPPAEQKQQGSHDVPPLILRPRHHNLYERADGQGPEVHVKAEPSSPLADPSDIIRITVGDNLPVNLRDLQMNFNENPKAYFNHAGKRRTRMDSHSSPYKRSRMVSEHHFTHKDTGSANAQSTSNAEDGSEEPGELRPNKMFKCWNCLKIFRSNAGLYRHVNMYHNPEKPYACDICHKRFHTNFKVWTHCQTQHGVVQNPATSSSSYSVLDEKFQRKLIDIVREREIKKALIMKLRRNKQNLQAQPFAKKSLRSRSTYVCPYCGKMFWFQSQFKQHLKMHPVENDDSQMERGSDPGDRQNQTTHLKENQSKEVYPCKLCNAKLSSPMEQGDHERGCRHATVCPYCGLRFSSASVKRDHEAHCDYKKLTCLECMRTFKSSFSIWRHQVEVHNHNMMTVREQLSLSLQENHSQAAPDSLQDPHPSPHHPPESLDVRKDAFYRGSPPPMFDSEDSSYAPEDLSVGSHEHGELHVKEEPVEEEVCERENAAVGSASAAAAAAAASDEPGVWPCEKCGKLFSSHKDLERHQELLCHIKPFICHICHKAFRTNFRLWSHFQSHVATSDEPATAELERRSSSSPSSPPPLSISVSPPSAVATSVAAAPSEEEPPGPVAMANKMVGPEPEGGDDGPPLSKADEAEASLSPQESDTLFYHAPTLSALTFKRQYMCKLCHRTFKTAFSLWSHEQSHNRM</sequence>
<name>A0ABD1K5F9_9TELE</name>